<gene>
    <name evidence="3" type="ORF">TRAPUB_10779</name>
</gene>
<evidence type="ECO:0000313" key="3">
    <source>
        <dbReference type="EMBL" id="OJT12681.1"/>
    </source>
</evidence>
<feature type="coiled-coil region" evidence="1">
    <location>
        <begin position="19"/>
        <end position="71"/>
    </location>
</feature>
<dbReference type="AlphaFoldDB" id="A0A1M2VYJ6"/>
<evidence type="ECO:0000256" key="1">
    <source>
        <dbReference type="SAM" id="Coils"/>
    </source>
</evidence>
<name>A0A1M2VYJ6_TRAPU</name>
<reference evidence="3 4" key="1">
    <citation type="submission" date="2016-10" db="EMBL/GenBank/DDBJ databases">
        <title>Genome sequence of the basidiomycete white-rot fungus Trametes pubescens.</title>
        <authorList>
            <person name="Makela M.R."/>
            <person name="Granchi Z."/>
            <person name="Peng M."/>
            <person name="De Vries R.P."/>
            <person name="Grigoriev I."/>
            <person name="Riley R."/>
            <person name="Hilden K."/>
        </authorList>
    </citation>
    <scope>NUCLEOTIDE SEQUENCE [LARGE SCALE GENOMIC DNA]</scope>
    <source>
        <strain evidence="3 4">FBCC735</strain>
    </source>
</reference>
<organism evidence="3 4">
    <name type="scientific">Trametes pubescens</name>
    <name type="common">White-rot fungus</name>
    <dbReference type="NCBI Taxonomy" id="154538"/>
    <lineage>
        <taxon>Eukaryota</taxon>
        <taxon>Fungi</taxon>
        <taxon>Dikarya</taxon>
        <taxon>Basidiomycota</taxon>
        <taxon>Agaricomycotina</taxon>
        <taxon>Agaricomycetes</taxon>
        <taxon>Polyporales</taxon>
        <taxon>Polyporaceae</taxon>
        <taxon>Trametes</taxon>
    </lineage>
</organism>
<dbReference type="EMBL" id="MNAD01000458">
    <property type="protein sequence ID" value="OJT12681.1"/>
    <property type="molecule type" value="Genomic_DNA"/>
</dbReference>
<sequence>MALITVYQGAAEVELADRVERARERYKRHKSSKYDLEETILETQNKIDETTAEYERELQKRQEELLQLDTLASEAQNTLGATETPQFDLVDFLYNPMSDTDGAELLEEDVLAPSIFANATALPNAIAKLCSPHGFAMRRSGEVVWPSDPPSRAHCLFFSSTHHYDPKAHNSKGGWASVWDMRAHTDKTKEVFYLKAQKWFYAGTYECQKRSILPFSEISVLEKQHKHDLQQRTVLNSDMVAPMLVKMIRDMYDCGALKIVCTGWCRIGFNDKLADALRSLGDTTTVPGRATHRPYPGGARIQVPPEGLRSGKRRHEDEDTAPRKKHKE</sequence>
<keyword evidence="4" id="KW-1185">Reference proteome</keyword>
<comment type="caution">
    <text evidence="3">The sequence shown here is derived from an EMBL/GenBank/DDBJ whole genome shotgun (WGS) entry which is preliminary data.</text>
</comment>
<dbReference type="OMA" id="KWFYAGT"/>
<proteinExistence type="predicted"/>
<evidence type="ECO:0000256" key="2">
    <source>
        <dbReference type="SAM" id="MobiDB-lite"/>
    </source>
</evidence>
<accession>A0A1M2VYJ6</accession>
<protein>
    <submittedName>
        <fullName evidence="3">Uncharacterized protein</fullName>
    </submittedName>
</protein>
<evidence type="ECO:0000313" key="4">
    <source>
        <dbReference type="Proteomes" id="UP000184267"/>
    </source>
</evidence>
<feature type="region of interest" description="Disordered" evidence="2">
    <location>
        <begin position="283"/>
        <end position="328"/>
    </location>
</feature>
<dbReference type="Proteomes" id="UP000184267">
    <property type="component" value="Unassembled WGS sequence"/>
</dbReference>
<keyword evidence="1" id="KW-0175">Coiled coil</keyword>
<dbReference type="OrthoDB" id="2804448at2759"/>